<proteinExistence type="predicted"/>
<keyword evidence="2" id="KW-0808">Transferase</keyword>
<dbReference type="Pfam" id="PF13524">
    <property type="entry name" value="Glyco_trans_1_2"/>
    <property type="match status" value="1"/>
</dbReference>
<name>A0A1T4ZU70_9SPHI</name>
<reference evidence="2 3" key="1">
    <citation type="submission" date="2017-02" db="EMBL/GenBank/DDBJ databases">
        <authorList>
            <person name="Peterson S.W."/>
        </authorList>
    </citation>
    <scope>NUCLEOTIDE SEQUENCE [LARGE SCALE GENOMIC DNA]</scope>
    <source>
        <strain evidence="2 3">DSM 22899</strain>
    </source>
</reference>
<dbReference type="STRING" id="623280.SAMN05660226_00089"/>
<dbReference type="EMBL" id="FUYS01000001">
    <property type="protein sequence ID" value="SKB26226.1"/>
    <property type="molecule type" value="Genomic_DNA"/>
</dbReference>
<dbReference type="InterPro" id="IPR055259">
    <property type="entry name" value="YkvP/CgeB_Glyco_trans-like"/>
</dbReference>
<dbReference type="OrthoDB" id="749883at2"/>
<accession>A0A1T4ZU70</accession>
<evidence type="ECO:0000313" key="2">
    <source>
        <dbReference type="EMBL" id="SKB26226.1"/>
    </source>
</evidence>
<evidence type="ECO:0000313" key="3">
    <source>
        <dbReference type="Proteomes" id="UP000190541"/>
    </source>
</evidence>
<dbReference type="AlphaFoldDB" id="A0A1T4ZU70"/>
<sequence length="322" mass="37676">MLKIAYIFELDNPYTFAAKTIAHGFRNAFIDRGDDCRFFDLKRLSGPLGFSDRWRLLRFRPDLIFISLEKIHLLPRKMNSDTKLVIWGQFYKPCDYEAQIHHLQPETKKLLQHLAARHDILIWSQHDEVINEEFFSGYTRELGLKFAQLLHAADKSTYVPPPEEPPAYDFMWVGNISHRKDQYEAFITPLKALSDNYLNYSEFNKGKPDEIEKNRLYSKSAVIPSIHTSAQVHHGILVNERVFTAPMQGGFQICDNPLARKYFTAEELVIAETPQDFIEAFRYFTANPESRLPYISKMQDKVLKNHTYHHRIEKLLAMFGMT</sequence>
<keyword evidence="3" id="KW-1185">Reference proteome</keyword>
<gene>
    <name evidence="2" type="ORF">SAMN05660226_00089</name>
</gene>
<organism evidence="2 3">
    <name type="scientific">Parapedobacter luteus</name>
    <dbReference type="NCBI Taxonomy" id="623280"/>
    <lineage>
        <taxon>Bacteria</taxon>
        <taxon>Pseudomonadati</taxon>
        <taxon>Bacteroidota</taxon>
        <taxon>Sphingobacteriia</taxon>
        <taxon>Sphingobacteriales</taxon>
        <taxon>Sphingobacteriaceae</taxon>
        <taxon>Parapedobacter</taxon>
    </lineage>
</organism>
<dbReference type="Proteomes" id="UP000190541">
    <property type="component" value="Unassembled WGS sequence"/>
</dbReference>
<dbReference type="GO" id="GO:0016740">
    <property type="term" value="F:transferase activity"/>
    <property type="evidence" value="ECO:0007669"/>
    <property type="project" value="UniProtKB-KW"/>
</dbReference>
<protein>
    <submittedName>
        <fullName evidence="2">Glycosyl transferases group 1</fullName>
    </submittedName>
</protein>
<dbReference type="RefSeq" id="WP_079714840.1">
    <property type="nucleotide sequence ID" value="NZ_FUYS01000001.1"/>
</dbReference>
<feature type="domain" description="Spore protein YkvP/CgeB glycosyl transferase-like" evidence="1">
    <location>
        <begin position="212"/>
        <end position="317"/>
    </location>
</feature>
<evidence type="ECO:0000259" key="1">
    <source>
        <dbReference type="Pfam" id="PF13524"/>
    </source>
</evidence>